<dbReference type="EMBL" id="CM011688">
    <property type="protein sequence ID" value="TMS09418.1"/>
    <property type="molecule type" value="Genomic_DNA"/>
</dbReference>
<proteinExistence type="predicted"/>
<evidence type="ECO:0000313" key="2">
    <source>
        <dbReference type="Proteomes" id="UP000793456"/>
    </source>
</evidence>
<reference evidence="1" key="1">
    <citation type="submission" date="2018-11" db="EMBL/GenBank/DDBJ databases">
        <title>The sequence and de novo assembly of Larimichthys crocea genome using PacBio and Hi-C technologies.</title>
        <authorList>
            <person name="Xu P."/>
            <person name="Chen B."/>
            <person name="Zhou Z."/>
            <person name="Ke Q."/>
            <person name="Wu Y."/>
            <person name="Bai H."/>
            <person name="Pu F."/>
        </authorList>
    </citation>
    <scope>NUCLEOTIDE SEQUENCE</scope>
    <source>
        <tissue evidence="1">Muscle</tissue>
    </source>
</reference>
<accession>A0ACD3QQM2</accession>
<keyword evidence="2" id="KW-1185">Reference proteome</keyword>
<dbReference type="Proteomes" id="UP000793456">
    <property type="component" value="Chromosome XV"/>
</dbReference>
<evidence type="ECO:0000313" key="1">
    <source>
        <dbReference type="EMBL" id="TMS09418.1"/>
    </source>
</evidence>
<comment type="caution">
    <text evidence="1">The sequence shown here is derived from an EMBL/GenBank/DDBJ whole genome shotgun (WGS) entry which is preliminary data.</text>
</comment>
<gene>
    <name evidence="1" type="ORF">E3U43_002077</name>
</gene>
<sequence>MSKSPSHLGRPGSAGSKSHSSRKELQGNRSCMLRIGERLMRAGSEGNLVQRPIPAQIQIQTSSAGLGQALNGQTQLPVLEDTPTEPTGNDFSNGNSPSRGSSSSSSSTAVDSSTERLLQKKQHTNSSVLCNLDFSSYGSAPCSPSALPRSHASSRDSQVDSQLMQHSDVKRKKEVLMDHLRQKYPQQAAIIMRHQDRVKKQLSKEVLYGSHSPVHTWSSSSRSTMHSLQSSMSPPMVRSMPSSPSRIPYGGGNPRTSVGLVDPGSATLPRERLSGVRPSSALCTNSSSILERRDVKPDEDAAYSKSMALVVRGEGGHYPDSYCSSLQDRGGGCLSMASQCSAPPSLTADMVDAGVTGIPGVMQQYRATIKPLIGYRESMEHQTRSLQRQKSRKYGNSQFPPLGTKTLPPSPHRVSEVRMIDGQIIGGIGLVSPERMSPVRRSLRRDSNRATVEIINRSRASGSSSSTSSVFVDSPVGQPERAFQGHVTANDAQSERIKAMEEQIASLAGLVQHALSVGGDIPAVKDAVRSVTSVFVPLSQQLSQHVHLKMGSNVIYKTEADKIVHTRINLYLIFRIIT</sequence>
<organism evidence="1 2">
    <name type="scientific">Larimichthys crocea</name>
    <name type="common">Large yellow croaker</name>
    <name type="synonym">Pseudosciaena crocea</name>
    <dbReference type="NCBI Taxonomy" id="215358"/>
    <lineage>
        <taxon>Eukaryota</taxon>
        <taxon>Metazoa</taxon>
        <taxon>Chordata</taxon>
        <taxon>Craniata</taxon>
        <taxon>Vertebrata</taxon>
        <taxon>Euteleostomi</taxon>
        <taxon>Actinopterygii</taxon>
        <taxon>Neopterygii</taxon>
        <taxon>Teleostei</taxon>
        <taxon>Neoteleostei</taxon>
        <taxon>Acanthomorphata</taxon>
        <taxon>Eupercaria</taxon>
        <taxon>Sciaenidae</taxon>
        <taxon>Larimichthys</taxon>
    </lineage>
</organism>
<name>A0ACD3QQM2_LARCR</name>
<protein>
    <submittedName>
        <fullName evidence="1">Uncharacterized protein</fullName>
    </submittedName>
</protein>